<name>A0A9P3ZJ95_9BACT</name>
<keyword evidence="1" id="KW-0472">Membrane</keyword>
<feature type="transmembrane region" description="Helical" evidence="1">
    <location>
        <begin position="224"/>
        <end position="248"/>
    </location>
</feature>
<feature type="transmembrane region" description="Helical" evidence="1">
    <location>
        <begin position="291"/>
        <end position="313"/>
    </location>
</feature>
<organism evidence="2 3">
    <name type="scientific">Alistipes onderdonkii</name>
    <dbReference type="NCBI Taxonomy" id="328813"/>
    <lineage>
        <taxon>Bacteria</taxon>
        <taxon>Pseudomonadati</taxon>
        <taxon>Bacteroidota</taxon>
        <taxon>Bacteroidia</taxon>
        <taxon>Bacteroidales</taxon>
        <taxon>Rikenellaceae</taxon>
        <taxon>Alistipes</taxon>
    </lineage>
</organism>
<feature type="transmembrane region" description="Helical" evidence="1">
    <location>
        <begin position="260"/>
        <end position="284"/>
    </location>
</feature>
<feature type="transmembrane region" description="Helical" evidence="1">
    <location>
        <begin position="163"/>
        <end position="181"/>
    </location>
</feature>
<dbReference type="GO" id="GO:0005886">
    <property type="term" value="C:plasma membrane"/>
    <property type="evidence" value="ECO:0007669"/>
    <property type="project" value="TreeGrafter"/>
</dbReference>
<feature type="transmembrane region" description="Helical" evidence="1">
    <location>
        <begin position="333"/>
        <end position="356"/>
    </location>
</feature>
<keyword evidence="1" id="KW-1133">Transmembrane helix</keyword>
<evidence type="ECO:0000313" key="3">
    <source>
        <dbReference type="Proteomes" id="UP000323119"/>
    </source>
</evidence>
<sequence>MLVIFAVIIGGIIAGRLLSSWRLVFVSRMITVIIWLLLFLLGLEVGSDPAVVGGMATLGRTAFVIFACSVAGSICMSWLLWRCVRRGTASRPPAEGMPEQAGAVAAGIEAPQPRVTTSAGTGMPGPAVAVECPGQNAGRVAGEHVVSGADAALSMWGALRGSLVIVAFFVAGCLAGLSSALPFDVAGSRLSTYVLYALMFCVGITLGNDTTLAGRVRRLDPRLALLPVMTAVGTLAGAALSTLLLPPLTAGDTMAVGAGFGYYSLSSIFIADFRGAELGTVALLCNVMRELFTLLAAPLVARWFGPLAAVSIGGATTFDTTLPIITQSAGKPYAVVSVFHGCVLDFSVPFLVTFFCTM</sequence>
<dbReference type="Proteomes" id="UP000323119">
    <property type="component" value="Unassembled WGS sequence"/>
</dbReference>
<feature type="transmembrane region" description="Helical" evidence="1">
    <location>
        <begin position="61"/>
        <end position="81"/>
    </location>
</feature>
<dbReference type="InterPro" id="IPR005642">
    <property type="entry name" value="LysO"/>
</dbReference>
<evidence type="ECO:0000256" key="1">
    <source>
        <dbReference type="SAM" id="Phobius"/>
    </source>
</evidence>
<dbReference type="AlphaFoldDB" id="A0A9P3ZJ95"/>
<evidence type="ECO:0000313" key="2">
    <source>
        <dbReference type="EMBL" id="KAA2562531.1"/>
    </source>
</evidence>
<protein>
    <submittedName>
        <fullName evidence="2">Lysine exporter LysO family protein</fullName>
    </submittedName>
</protein>
<comment type="caution">
    <text evidence="2">The sequence shown here is derived from an EMBL/GenBank/DDBJ whole genome shotgun (WGS) entry which is preliminary data.</text>
</comment>
<accession>A0A9P3ZJ95</accession>
<gene>
    <name evidence="2" type="ORF">F2S36_06120</name>
</gene>
<dbReference type="RefSeq" id="WP_082426565.1">
    <property type="nucleotide sequence ID" value="NZ_DAWDUM010000002.1"/>
</dbReference>
<dbReference type="PANTHER" id="PTHR35804">
    <property type="entry name" value="LYSINE EXPORTER LYSO"/>
    <property type="match status" value="1"/>
</dbReference>
<dbReference type="EMBL" id="VVUY01000004">
    <property type="protein sequence ID" value="KAA2562531.1"/>
    <property type="molecule type" value="Genomic_DNA"/>
</dbReference>
<dbReference type="PANTHER" id="PTHR35804:SF1">
    <property type="entry name" value="LYSINE EXPORTER LYSO"/>
    <property type="match status" value="1"/>
</dbReference>
<feature type="transmembrane region" description="Helical" evidence="1">
    <location>
        <begin position="193"/>
        <end position="212"/>
    </location>
</feature>
<dbReference type="GO" id="GO:0015661">
    <property type="term" value="F:L-lysine efflux transmembrane transporter activity"/>
    <property type="evidence" value="ECO:0007669"/>
    <property type="project" value="InterPro"/>
</dbReference>
<reference evidence="2 3" key="1">
    <citation type="journal article" date="2019" name="Nat. Med.">
        <title>A library of human gut bacterial isolates paired with longitudinal multiomics data enables mechanistic microbiome research.</title>
        <authorList>
            <person name="Poyet M."/>
            <person name="Groussin M."/>
            <person name="Gibbons S.M."/>
            <person name="Avila-Pacheco J."/>
            <person name="Jiang X."/>
            <person name="Kearney S.M."/>
            <person name="Perrotta A.R."/>
            <person name="Berdy B."/>
            <person name="Zhao S."/>
            <person name="Lieberman T.D."/>
            <person name="Swanson P.K."/>
            <person name="Smith M."/>
            <person name="Roesemann S."/>
            <person name="Alexander J.E."/>
            <person name="Rich S.A."/>
            <person name="Livny J."/>
            <person name="Vlamakis H."/>
            <person name="Clish C."/>
            <person name="Bullock K."/>
            <person name="Deik A."/>
            <person name="Scott J."/>
            <person name="Pierce K.A."/>
            <person name="Xavier R.J."/>
            <person name="Alm E.J."/>
        </authorList>
    </citation>
    <scope>NUCLEOTIDE SEQUENCE [LARGE SCALE GENOMIC DNA]</scope>
    <source>
        <strain evidence="2 3">BIOML-A204</strain>
    </source>
</reference>
<proteinExistence type="predicted"/>
<keyword evidence="1" id="KW-0812">Transmembrane</keyword>
<dbReference type="Pfam" id="PF03956">
    <property type="entry name" value="Lys_export"/>
    <property type="match status" value="2"/>
</dbReference>